<gene>
    <name evidence="2" type="ORF">B0T18DRAFT_459113</name>
</gene>
<reference evidence="2" key="1">
    <citation type="submission" date="2023-06" db="EMBL/GenBank/DDBJ databases">
        <title>Genome-scale phylogeny and comparative genomics of the fungal order Sordariales.</title>
        <authorList>
            <consortium name="Lawrence Berkeley National Laboratory"/>
            <person name="Hensen N."/>
            <person name="Bonometti L."/>
            <person name="Westerberg I."/>
            <person name="Brannstrom I.O."/>
            <person name="Guillou S."/>
            <person name="Cros-Aarteil S."/>
            <person name="Calhoun S."/>
            <person name="Haridas S."/>
            <person name="Kuo A."/>
            <person name="Mondo S."/>
            <person name="Pangilinan J."/>
            <person name="Riley R."/>
            <person name="LaButti K."/>
            <person name="Andreopoulos B."/>
            <person name="Lipzen A."/>
            <person name="Chen C."/>
            <person name="Yanf M."/>
            <person name="Daum C."/>
            <person name="Ng V."/>
            <person name="Clum A."/>
            <person name="Steindorff A."/>
            <person name="Ohm R."/>
            <person name="Martin F."/>
            <person name="Silar P."/>
            <person name="Natvig D."/>
            <person name="Lalanne C."/>
            <person name="Gautier V."/>
            <person name="Ament-velasquez S.L."/>
            <person name="Kruys A."/>
            <person name="Hutchinson M.I."/>
            <person name="Powell A.J."/>
            <person name="Barry K."/>
            <person name="Miller A.N."/>
            <person name="Grigoriev I.V."/>
            <person name="Debuchy R."/>
            <person name="Gladieux P."/>
            <person name="Thoren M.H."/>
            <person name="Johannesson H."/>
        </authorList>
    </citation>
    <scope>NUCLEOTIDE SEQUENCE</scope>
    <source>
        <strain evidence="2">SMH3187-1</strain>
    </source>
</reference>
<feature type="compositionally biased region" description="Basic and acidic residues" evidence="1">
    <location>
        <begin position="218"/>
        <end position="244"/>
    </location>
</feature>
<feature type="compositionally biased region" description="Low complexity" evidence="1">
    <location>
        <begin position="135"/>
        <end position="153"/>
    </location>
</feature>
<proteinExistence type="predicted"/>
<feature type="region of interest" description="Disordered" evidence="1">
    <location>
        <begin position="87"/>
        <end position="264"/>
    </location>
</feature>
<feature type="compositionally biased region" description="Basic residues" evidence="1">
    <location>
        <begin position="29"/>
        <end position="38"/>
    </location>
</feature>
<feature type="region of interest" description="Disordered" evidence="1">
    <location>
        <begin position="26"/>
        <end position="62"/>
    </location>
</feature>
<feature type="compositionally biased region" description="Pro residues" evidence="1">
    <location>
        <begin position="121"/>
        <end position="134"/>
    </location>
</feature>
<feature type="compositionally biased region" description="Basic residues" evidence="1">
    <location>
        <begin position="186"/>
        <end position="210"/>
    </location>
</feature>
<sequence>MLLDFSISPPWCPFCPISPWAQQPFQKRTTTKPGRHHSPCNTLPTCHQRDNTNPLRPLPPQATHHVPLHQILAPPHPHLLLRLHPRRSQIPQSRPPLERRPGRRHTLQTPRPRPFQTFPPSTRPPSPPPNPHPPSASSSSAPPTSGKPPSSTAESNRTPAPPPPPHQHNNLHPLPHRTPPLPPPPRRPRPRPRRLRRRPPAVLGPRRRVARPAALERAAPRARDEEGVSYDTGRDASRRGRERAGGGVGGGGTGGGGDGGGHLALHVTESDEDVTDNIPTTAGGAVRRSGCPAKGVLEVKTPV</sequence>
<accession>A0AA40F777</accession>
<feature type="compositionally biased region" description="Pro residues" evidence="1">
    <location>
        <begin position="176"/>
        <end position="185"/>
    </location>
</feature>
<feature type="non-terminal residue" evidence="2">
    <location>
        <position position="1"/>
    </location>
</feature>
<dbReference type="AlphaFoldDB" id="A0AA40F777"/>
<keyword evidence="3" id="KW-1185">Reference proteome</keyword>
<organism evidence="2 3">
    <name type="scientific">Schizothecium vesticola</name>
    <dbReference type="NCBI Taxonomy" id="314040"/>
    <lineage>
        <taxon>Eukaryota</taxon>
        <taxon>Fungi</taxon>
        <taxon>Dikarya</taxon>
        <taxon>Ascomycota</taxon>
        <taxon>Pezizomycotina</taxon>
        <taxon>Sordariomycetes</taxon>
        <taxon>Sordariomycetidae</taxon>
        <taxon>Sordariales</taxon>
        <taxon>Schizotheciaceae</taxon>
        <taxon>Schizothecium</taxon>
    </lineage>
</organism>
<dbReference type="EMBL" id="JAUKUD010000002">
    <property type="protein sequence ID" value="KAK0752484.1"/>
    <property type="molecule type" value="Genomic_DNA"/>
</dbReference>
<evidence type="ECO:0000256" key="1">
    <source>
        <dbReference type="SAM" id="MobiDB-lite"/>
    </source>
</evidence>
<feature type="compositionally biased region" description="Gly residues" evidence="1">
    <location>
        <begin position="245"/>
        <end position="262"/>
    </location>
</feature>
<comment type="caution">
    <text evidence="2">The sequence shown here is derived from an EMBL/GenBank/DDBJ whole genome shotgun (WGS) entry which is preliminary data.</text>
</comment>
<evidence type="ECO:0000313" key="2">
    <source>
        <dbReference type="EMBL" id="KAK0752484.1"/>
    </source>
</evidence>
<dbReference type="Proteomes" id="UP001172155">
    <property type="component" value="Unassembled WGS sequence"/>
</dbReference>
<evidence type="ECO:0000313" key="3">
    <source>
        <dbReference type="Proteomes" id="UP001172155"/>
    </source>
</evidence>
<protein>
    <submittedName>
        <fullName evidence="2">Uncharacterized protein</fullName>
    </submittedName>
</protein>
<name>A0AA40F777_9PEZI</name>